<sequence length="526" mass="57355">MHIPSPSGTASLALLLSASLFYFAQAASILPRLIVILEGTTSATSPMAILLACLKPLGSKVLTESNLRFEQERYGFYLRYTYLPQVIVMASTVPDVQTATKCAADAKVPIAPRSGGHSFEGYGIGGQDGSMVIDLTGFNKVAISASGVAKVGAGVRLGPLYLELFKQGGWTLNAGTCPSVGVGGHTLGGGFGFLSGKYGLLIDSVLEMEFVNAKGEVLTASADSNRDLFFALRGAGSGSYGVVTQFTYQAFKSLPLVTSFTYNWPLEDCKGGLRAYNVFQTTLQTEAARDIGVGLKVRPDGLQLCGTYQGNKDKLEFIVQPFLNMLPPPEMVDVRESRQIDAHLRFSSIDGHDIEALALMSENKPKGSRYAKGKSLVYSSLLRDSTLELMGKWAAKKPEGSTGNHIYANIWTGAIRDVEKNATAFIHRDALMVFEFVVEWNHDPNAKAGIPECVGCLKWLNDMYAEFLEDFKSHYGPVRGYQNYIDRDIPNWQDAYYGDVLPKLKRIKKAVDPGDTFRFPQSIPLP</sequence>
<dbReference type="PANTHER" id="PTHR42973:SF39">
    <property type="entry name" value="FAD-BINDING PCMH-TYPE DOMAIN-CONTAINING PROTEIN"/>
    <property type="match status" value="1"/>
</dbReference>
<evidence type="ECO:0000256" key="4">
    <source>
        <dbReference type="ARBA" id="ARBA00022827"/>
    </source>
</evidence>
<keyword evidence="4" id="KW-0274">FAD</keyword>
<gene>
    <name evidence="8" type="ORF">EMPS_11372</name>
</gene>
<dbReference type="Gene3D" id="3.40.462.20">
    <property type="match status" value="1"/>
</dbReference>
<dbReference type="SUPFAM" id="SSF56176">
    <property type="entry name" value="FAD-binding/transporter-associated domain-like"/>
    <property type="match status" value="1"/>
</dbReference>
<accession>A0A9P3M262</accession>
<proteinExistence type="inferred from homology"/>
<comment type="caution">
    <text evidence="8">The sequence shown here is derived from an EMBL/GenBank/DDBJ whole genome shotgun (WGS) entry which is preliminary data.</text>
</comment>
<reference evidence="8" key="2">
    <citation type="journal article" date="2022" name="Microbiol. Resour. Announc.">
        <title>Whole-Genome Sequence of Entomortierella parvispora E1425, a Mucoromycotan Fungus Associated with Burkholderiaceae-Related Endosymbiotic Bacteria.</title>
        <authorList>
            <person name="Herlambang A."/>
            <person name="Guo Y."/>
            <person name="Takashima Y."/>
            <person name="Narisawa K."/>
            <person name="Ohta H."/>
            <person name="Nishizawa T."/>
        </authorList>
    </citation>
    <scope>NUCLEOTIDE SEQUENCE</scope>
    <source>
        <strain evidence="8">E1425</strain>
    </source>
</reference>
<dbReference type="InterPro" id="IPR050416">
    <property type="entry name" value="FAD-linked_Oxidoreductase"/>
</dbReference>
<protein>
    <recommendedName>
        <fullName evidence="7">FAD-binding PCMH-type domain-containing protein</fullName>
    </recommendedName>
</protein>
<dbReference type="Proteomes" id="UP000827284">
    <property type="component" value="Unassembled WGS sequence"/>
</dbReference>
<feature type="domain" description="FAD-binding PCMH-type" evidence="7">
    <location>
        <begin position="80"/>
        <end position="253"/>
    </location>
</feature>
<dbReference type="PANTHER" id="PTHR42973">
    <property type="entry name" value="BINDING OXIDOREDUCTASE, PUTATIVE (AFU_ORTHOLOGUE AFUA_1G17690)-RELATED"/>
    <property type="match status" value="1"/>
</dbReference>
<evidence type="ECO:0000313" key="9">
    <source>
        <dbReference type="Proteomes" id="UP000827284"/>
    </source>
</evidence>
<dbReference type="PROSITE" id="PS51387">
    <property type="entry name" value="FAD_PCMH"/>
    <property type="match status" value="1"/>
</dbReference>
<evidence type="ECO:0000259" key="7">
    <source>
        <dbReference type="PROSITE" id="PS51387"/>
    </source>
</evidence>
<dbReference type="Gene3D" id="3.30.465.10">
    <property type="match status" value="1"/>
</dbReference>
<dbReference type="InterPro" id="IPR012951">
    <property type="entry name" value="BBE"/>
</dbReference>
<dbReference type="GO" id="GO:0016491">
    <property type="term" value="F:oxidoreductase activity"/>
    <property type="evidence" value="ECO:0007669"/>
    <property type="project" value="UniProtKB-KW"/>
</dbReference>
<evidence type="ECO:0000256" key="5">
    <source>
        <dbReference type="ARBA" id="ARBA00023002"/>
    </source>
</evidence>
<dbReference type="InterPro" id="IPR006094">
    <property type="entry name" value="Oxid_FAD_bind_N"/>
</dbReference>
<keyword evidence="3" id="KW-0285">Flavoprotein</keyword>
<dbReference type="InterPro" id="IPR016169">
    <property type="entry name" value="FAD-bd_PCMH_sub2"/>
</dbReference>
<dbReference type="OrthoDB" id="415825at2759"/>
<evidence type="ECO:0000256" key="1">
    <source>
        <dbReference type="ARBA" id="ARBA00001974"/>
    </source>
</evidence>
<keyword evidence="6" id="KW-0732">Signal</keyword>
<keyword evidence="9" id="KW-1185">Reference proteome</keyword>
<evidence type="ECO:0000256" key="2">
    <source>
        <dbReference type="ARBA" id="ARBA00005466"/>
    </source>
</evidence>
<dbReference type="InterPro" id="IPR036318">
    <property type="entry name" value="FAD-bd_PCMH-like_sf"/>
</dbReference>
<dbReference type="InterPro" id="IPR016166">
    <property type="entry name" value="FAD-bd_PCMH"/>
</dbReference>
<dbReference type="EMBL" id="BQFW01000015">
    <property type="protein sequence ID" value="GJJ79013.1"/>
    <property type="molecule type" value="Genomic_DNA"/>
</dbReference>
<dbReference type="Pfam" id="PF08031">
    <property type="entry name" value="BBE"/>
    <property type="match status" value="1"/>
</dbReference>
<name>A0A9P3M262_9FUNG</name>
<reference evidence="8" key="1">
    <citation type="submission" date="2021-11" db="EMBL/GenBank/DDBJ databases">
        <authorList>
            <person name="Herlambang A."/>
            <person name="Guo Y."/>
            <person name="Takashima Y."/>
            <person name="Nishizawa T."/>
        </authorList>
    </citation>
    <scope>NUCLEOTIDE SEQUENCE</scope>
    <source>
        <strain evidence="8">E1425</strain>
    </source>
</reference>
<keyword evidence="5" id="KW-0560">Oxidoreductase</keyword>
<comment type="cofactor">
    <cofactor evidence="1">
        <name>FAD</name>
        <dbReference type="ChEBI" id="CHEBI:57692"/>
    </cofactor>
</comment>
<feature type="signal peptide" evidence="6">
    <location>
        <begin position="1"/>
        <end position="26"/>
    </location>
</feature>
<evidence type="ECO:0000256" key="3">
    <source>
        <dbReference type="ARBA" id="ARBA00022630"/>
    </source>
</evidence>
<evidence type="ECO:0000256" key="6">
    <source>
        <dbReference type="SAM" id="SignalP"/>
    </source>
</evidence>
<dbReference type="GO" id="GO:0071949">
    <property type="term" value="F:FAD binding"/>
    <property type="evidence" value="ECO:0007669"/>
    <property type="project" value="InterPro"/>
</dbReference>
<feature type="chain" id="PRO_5040362673" description="FAD-binding PCMH-type domain-containing protein" evidence="6">
    <location>
        <begin position="27"/>
        <end position="526"/>
    </location>
</feature>
<organism evidence="8 9">
    <name type="scientific">Entomortierella parvispora</name>
    <dbReference type="NCBI Taxonomy" id="205924"/>
    <lineage>
        <taxon>Eukaryota</taxon>
        <taxon>Fungi</taxon>
        <taxon>Fungi incertae sedis</taxon>
        <taxon>Mucoromycota</taxon>
        <taxon>Mortierellomycotina</taxon>
        <taxon>Mortierellomycetes</taxon>
        <taxon>Mortierellales</taxon>
        <taxon>Mortierellaceae</taxon>
        <taxon>Entomortierella</taxon>
    </lineage>
</organism>
<evidence type="ECO:0000313" key="8">
    <source>
        <dbReference type="EMBL" id="GJJ79013.1"/>
    </source>
</evidence>
<comment type="similarity">
    <text evidence="2">Belongs to the oxygen-dependent FAD-linked oxidoreductase family.</text>
</comment>
<dbReference type="AlphaFoldDB" id="A0A9P3M262"/>
<dbReference type="Pfam" id="PF01565">
    <property type="entry name" value="FAD_binding_4"/>
    <property type="match status" value="1"/>
</dbReference>